<gene>
    <name evidence="1" type="primary">GEMIN4_0</name>
    <name evidence="1" type="ORF">EYF80_063228</name>
</gene>
<sequence length="224" mass="24221">MEVCVASDSLCSSMLASLSLDRRRPDHVVLFSKGVLVALTQTLPCCSASRWRRLLGALRRLISSGLLHVPFSLEYVDFLPLLDLRRFAGELRLSVLLLRALQLLCGASCSHWLPPDGWAHVGRLYAAAAREMAAAVRDQLTPPAAKEASADVMMPGGQSEALFLCSLEILGHYEAVMAAFPGSSSALESDNTRHFFSTITDNLQSAAMRAVLRQKIAQLGSPAA</sequence>
<comment type="caution">
    <text evidence="1">The sequence shown here is derived from an EMBL/GenBank/DDBJ whole genome shotgun (WGS) entry which is preliminary data.</text>
</comment>
<dbReference type="OrthoDB" id="9875414at2759"/>
<dbReference type="PANTHER" id="PTHR15571:SF2">
    <property type="entry name" value="GEM-ASSOCIATED PROTEIN 4"/>
    <property type="match status" value="1"/>
</dbReference>
<evidence type="ECO:0000313" key="1">
    <source>
        <dbReference type="EMBL" id="TNN26635.1"/>
    </source>
</evidence>
<proteinExistence type="predicted"/>
<dbReference type="GO" id="GO:0000387">
    <property type="term" value="P:spliceosomal snRNP assembly"/>
    <property type="evidence" value="ECO:0007669"/>
    <property type="project" value="InterPro"/>
</dbReference>
<reference evidence="1 2" key="1">
    <citation type="submission" date="2019-03" db="EMBL/GenBank/DDBJ databases">
        <title>First draft genome of Liparis tanakae, snailfish: a comprehensive survey of snailfish specific genes.</title>
        <authorList>
            <person name="Kim W."/>
            <person name="Song I."/>
            <person name="Jeong J.-H."/>
            <person name="Kim D."/>
            <person name="Kim S."/>
            <person name="Ryu S."/>
            <person name="Song J.Y."/>
            <person name="Lee S.K."/>
        </authorList>
    </citation>
    <scope>NUCLEOTIDE SEQUENCE [LARGE SCALE GENOMIC DNA]</scope>
    <source>
        <tissue evidence="1">Muscle</tissue>
    </source>
</reference>
<dbReference type="EMBL" id="SRLO01009837">
    <property type="protein sequence ID" value="TNN26635.1"/>
    <property type="molecule type" value="Genomic_DNA"/>
</dbReference>
<keyword evidence="2" id="KW-1185">Reference proteome</keyword>
<protein>
    <submittedName>
        <fullName evidence="1">Gem-associated protein 4</fullName>
    </submittedName>
</protein>
<dbReference type="AlphaFoldDB" id="A0A4Z2ED26"/>
<dbReference type="InterPro" id="IPR033265">
    <property type="entry name" value="GEMIN4"/>
</dbReference>
<dbReference type="GO" id="GO:0032797">
    <property type="term" value="C:SMN complex"/>
    <property type="evidence" value="ECO:0007669"/>
    <property type="project" value="InterPro"/>
</dbReference>
<dbReference type="GO" id="GO:0006364">
    <property type="term" value="P:rRNA processing"/>
    <property type="evidence" value="ECO:0007669"/>
    <property type="project" value="InterPro"/>
</dbReference>
<evidence type="ECO:0000313" key="2">
    <source>
        <dbReference type="Proteomes" id="UP000314294"/>
    </source>
</evidence>
<dbReference type="Proteomes" id="UP000314294">
    <property type="component" value="Unassembled WGS sequence"/>
</dbReference>
<accession>A0A4Z2ED26</accession>
<name>A0A4Z2ED26_9TELE</name>
<dbReference type="PANTHER" id="PTHR15571">
    <property type="entry name" value="GEM-ASSOCIATED PROTEIN 4"/>
    <property type="match status" value="1"/>
</dbReference>
<organism evidence="1 2">
    <name type="scientific">Liparis tanakae</name>
    <name type="common">Tanaka's snailfish</name>
    <dbReference type="NCBI Taxonomy" id="230148"/>
    <lineage>
        <taxon>Eukaryota</taxon>
        <taxon>Metazoa</taxon>
        <taxon>Chordata</taxon>
        <taxon>Craniata</taxon>
        <taxon>Vertebrata</taxon>
        <taxon>Euteleostomi</taxon>
        <taxon>Actinopterygii</taxon>
        <taxon>Neopterygii</taxon>
        <taxon>Teleostei</taxon>
        <taxon>Neoteleostei</taxon>
        <taxon>Acanthomorphata</taxon>
        <taxon>Eupercaria</taxon>
        <taxon>Perciformes</taxon>
        <taxon>Cottioidei</taxon>
        <taxon>Cottales</taxon>
        <taxon>Liparidae</taxon>
        <taxon>Liparis</taxon>
    </lineage>
</organism>